<dbReference type="Pfam" id="PF12796">
    <property type="entry name" value="Ank_2"/>
    <property type="match status" value="1"/>
</dbReference>
<feature type="repeat" description="ANK" evidence="1">
    <location>
        <begin position="949"/>
        <end position="981"/>
    </location>
</feature>
<evidence type="ECO:0000256" key="3">
    <source>
        <dbReference type="SAM" id="MobiDB-lite"/>
    </source>
</evidence>
<feature type="compositionally biased region" description="Low complexity" evidence="3">
    <location>
        <begin position="447"/>
        <end position="456"/>
    </location>
</feature>
<keyword evidence="4" id="KW-0472">Membrane</keyword>
<dbReference type="SMART" id="SM00248">
    <property type="entry name" value="ANK"/>
    <property type="match status" value="5"/>
</dbReference>
<keyword evidence="7" id="KW-1185">Reference proteome</keyword>
<keyword evidence="1" id="KW-0040">ANK repeat</keyword>
<dbReference type="InterPro" id="IPR027417">
    <property type="entry name" value="P-loop_NTPase"/>
</dbReference>
<dbReference type="Pfam" id="PF13401">
    <property type="entry name" value="AAA_22"/>
    <property type="match status" value="1"/>
</dbReference>
<dbReference type="PROSITE" id="PS50005">
    <property type="entry name" value="TPR"/>
    <property type="match status" value="1"/>
</dbReference>
<dbReference type="PROSITE" id="PS50088">
    <property type="entry name" value="ANK_REPEAT"/>
    <property type="match status" value="4"/>
</dbReference>
<dbReference type="CDD" id="cd00009">
    <property type="entry name" value="AAA"/>
    <property type="match status" value="1"/>
</dbReference>
<dbReference type="InterPro" id="IPR052026">
    <property type="entry name" value="ExeA_AAA_ATPase_DNA-bind"/>
</dbReference>
<organism evidence="6 7">
    <name type="scientific">Denitrobaculum tricleocarpae</name>
    <dbReference type="NCBI Taxonomy" id="2591009"/>
    <lineage>
        <taxon>Bacteria</taxon>
        <taxon>Pseudomonadati</taxon>
        <taxon>Pseudomonadota</taxon>
        <taxon>Alphaproteobacteria</taxon>
        <taxon>Rhodospirillales</taxon>
        <taxon>Rhodospirillaceae</taxon>
        <taxon>Denitrobaculum</taxon>
    </lineage>
</organism>
<feature type="repeat" description="TPR" evidence="2">
    <location>
        <begin position="757"/>
        <end position="790"/>
    </location>
</feature>
<feature type="repeat" description="ANK" evidence="1">
    <location>
        <begin position="982"/>
        <end position="1014"/>
    </location>
</feature>
<evidence type="ECO:0000256" key="2">
    <source>
        <dbReference type="PROSITE-ProRule" id="PRU00339"/>
    </source>
</evidence>
<dbReference type="InterPro" id="IPR049945">
    <property type="entry name" value="AAA_22"/>
</dbReference>
<feature type="transmembrane region" description="Helical" evidence="4">
    <location>
        <begin position="403"/>
        <end position="423"/>
    </location>
</feature>
<dbReference type="PROSITE" id="PS50297">
    <property type="entry name" value="ANK_REP_REGION"/>
    <property type="match status" value="4"/>
</dbReference>
<dbReference type="Pfam" id="PF13637">
    <property type="entry name" value="Ank_4"/>
    <property type="match status" value="1"/>
</dbReference>
<dbReference type="GO" id="GO:0016887">
    <property type="term" value="F:ATP hydrolysis activity"/>
    <property type="evidence" value="ECO:0007669"/>
    <property type="project" value="InterPro"/>
</dbReference>
<evidence type="ECO:0000256" key="4">
    <source>
        <dbReference type="SAM" id="Phobius"/>
    </source>
</evidence>
<protein>
    <submittedName>
        <fullName evidence="6">AAA family ATPase</fullName>
    </submittedName>
</protein>
<feature type="compositionally biased region" description="Basic and acidic residues" evidence="3">
    <location>
        <begin position="819"/>
        <end position="832"/>
    </location>
</feature>
<feature type="region of interest" description="Disordered" evidence="3">
    <location>
        <begin position="656"/>
        <end position="689"/>
    </location>
</feature>
<evidence type="ECO:0000313" key="7">
    <source>
        <dbReference type="Proteomes" id="UP000315252"/>
    </source>
</evidence>
<feature type="compositionally biased region" description="Polar residues" evidence="3">
    <location>
        <begin position="430"/>
        <end position="446"/>
    </location>
</feature>
<keyword evidence="4" id="KW-0812">Transmembrane</keyword>
<feature type="compositionally biased region" description="Low complexity" evidence="3">
    <location>
        <begin position="803"/>
        <end position="814"/>
    </location>
</feature>
<name>A0A545TU86_9PROT</name>
<proteinExistence type="predicted"/>
<accession>A0A545TU86</accession>
<dbReference type="Proteomes" id="UP000315252">
    <property type="component" value="Unassembled WGS sequence"/>
</dbReference>
<dbReference type="PANTHER" id="PTHR35894:SF1">
    <property type="entry name" value="PHOSPHORIBULOKINASE _ URIDINE KINASE FAMILY"/>
    <property type="match status" value="1"/>
</dbReference>
<feature type="domain" description="AAA+ ATPase" evidence="5">
    <location>
        <begin position="42"/>
        <end position="196"/>
    </location>
</feature>
<dbReference type="InterPro" id="IPR003593">
    <property type="entry name" value="AAA+_ATPase"/>
</dbReference>
<sequence>MYTQYFGFRKPPFKLTPDSGFFYSNAVFLDAHSSLLDAIDEQRGMNLLTGEHGTGKTTLLKRLAQDLDETVHLVFLENSNLTIEDLVGCLLDKLGIAEAGQTRLAIESEIIQLRDHLESLAGQQQGCVLFIDDAQNLPSDTLNALPLLLQSEDGKNLLQIVLSASPELPVRLTDPGMSAVSKLVAVQARLDRLPANEIAAFIDHQIRVAGSMRSDIFSEPAIREITQTTSGRPRDINQVCDKALEIAYRQRTQVVTREIIRQTSSPAWLEMETAQKDTPSPVKPIKTLISKAAESISRPTLLKTPNLPKGALTGPKQLATQVTKRIAPLLGSLANNGASLGKPMLSWGRKTLDRLGIVLLIAIAKLWKFLAHTSILLKHLFTRSVSAVQGLSRQGSFRLRRRHAWIAAGLAVIAAFIGLLAIAPEPGSEQLAQRTTSETASGKALNSSEEQTAAEESSGRQLSQISELRAVLAQRDLDLKTTTSNRNYLQKRVAALTKERDDLTIKNSQIKFAHDQLELTLAATLKQLADVKNDLTTARALARLPGNDLDSGEGSAKFVGTSGNAVVAQPVAPDPEGTATSADIAVAQSPSTSVKELEGTSPETAEVRETEIVSLNPVAPDEPMDYISDTADPLVTETSSLVIKDDDTPIIAGIPQITEDTQPQATDTDARNASPDKLNAASQQTTALSAPADELPKAAKRTFSDHTVALLLHKARRLYLKDMLTTPAGNNAYEVYQQILEGYPGQSRAIAGIEKIAGRYLDWAKAEVQNGNNTKALRYYKKALSVLPEDPEIAAQIAALEGTRPTSTSTAAPLPAAPKPERTAEAVQREADPQQSEAARARLKTLRIEVSERSLLRSVEAGNLEITGLLIDAGISPDAQNTSKQTALLTAAINGDKAITRLLLERGANVNKTNSMGRSPLLAAAWNGNAALVSILLDGGAEIESTSNEGWNALMYAAWNGHASTVRALLKKGVKVDAVNAQGWTALMNAAWNGHSEAVRVLLEHGANPGHETPAGETALLVASQQGHRETALLLE</sequence>
<dbReference type="Gene3D" id="3.40.50.300">
    <property type="entry name" value="P-loop containing nucleotide triphosphate hydrolases"/>
    <property type="match status" value="1"/>
</dbReference>
<dbReference type="EMBL" id="VHSH01000003">
    <property type="protein sequence ID" value="TQV80777.1"/>
    <property type="molecule type" value="Genomic_DNA"/>
</dbReference>
<dbReference type="SUPFAM" id="SSF48403">
    <property type="entry name" value="Ankyrin repeat"/>
    <property type="match status" value="1"/>
</dbReference>
<keyword evidence="2" id="KW-0802">TPR repeat</keyword>
<dbReference type="SUPFAM" id="SSF52540">
    <property type="entry name" value="P-loop containing nucleoside triphosphate hydrolases"/>
    <property type="match status" value="1"/>
</dbReference>
<dbReference type="RefSeq" id="WP_142896491.1">
    <property type="nucleotide sequence ID" value="NZ_ML660054.1"/>
</dbReference>
<comment type="caution">
    <text evidence="6">The sequence shown here is derived from an EMBL/GenBank/DDBJ whole genome shotgun (WGS) entry which is preliminary data.</text>
</comment>
<reference evidence="6 7" key="1">
    <citation type="submission" date="2019-06" db="EMBL/GenBank/DDBJ databases">
        <title>Whole genome sequence for Rhodospirillaceae sp. R148.</title>
        <authorList>
            <person name="Wang G."/>
        </authorList>
    </citation>
    <scope>NUCLEOTIDE SEQUENCE [LARGE SCALE GENOMIC DNA]</scope>
    <source>
        <strain evidence="6 7">R148</strain>
    </source>
</reference>
<feature type="region of interest" description="Disordered" evidence="3">
    <location>
        <begin position="586"/>
        <end position="607"/>
    </location>
</feature>
<evidence type="ECO:0000256" key="1">
    <source>
        <dbReference type="PROSITE-ProRule" id="PRU00023"/>
    </source>
</evidence>
<feature type="transmembrane region" description="Helical" evidence="4">
    <location>
        <begin position="355"/>
        <end position="377"/>
    </location>
</feature>
<dbReference type="AlphaFoldDB" id="A0A545TU86"/>
<feature type="repeat" description="ANK" evidence="1">
    <location>
        <begin position="916"/>
        <end position="948"/>
    </location>
</feature>
<feature type="region of interest" description="Disordered" evidence="3">
    <location>
        <begin position="802"/>
        <end position="838"/>
    </location>
</feature>
<dbReference type="InterPro" id="IPR002110">
    <property type="entry name" value="Ankyrin_rpt"/>
</dbReference>
<feature type="compositionally biased region" description="Polar residues" evidence="3">
    <location>
        <begin position="658"/>
        <end position="667"/>
    </location>
</feature>
<dbReference type="Gene3D" id="1.25.40.20">
    <property type="entry name" value="Ankyrin repeat-containing domain"/>
    <property type="match status" value="3"/>
</dbReference>
<gene>
    <name evidence="6" type="ORF">FKG95_11540</name>
</gene>
<dbReference type="InterPro" id="IPR036770">
    <property type="entry name" value="Ankyrin_rpt-contain_sf"/>
</dbReference>
<dbReference type="OrthoDB" id="7354472at2"/>
<dbReference type="SMART" id="SM00382">
    <property type="entry name" value="AAA"/>
    <property type="match status" value="1"/>
</dbReference>
<evidence type="ECO:0000259" key="5">
    <source>
        <dbReference type="SMART" id="SM00382"/>
    </source>
</evidence>
<dbReference type="PANTHER" id="PTHR35894">
    <property type="entry name" value="GENERAL SECRETION PATHWAY PROTEIN A-RELATED"/>
    <property type="match status" value="1"/>
</dbReference>
<dbReference type="InterPro" id="IPR019734">
    <property type="entry name" value="TPR_rpt"/>
</dbReference>
<feature type="repeat" description="ANK" evidence="1">
    <location>
        <begin position="883"/>
        <end position="915"/>
    </location>
</feature>
<feature type="region of interest" description="Disordered" evidence="3">
    <location>
        <begin position="430"/>
        <end position="461"/>
    </location>
</feature>
<evidence type="ECO:0000313" key="6">
    <source>
        <dbReference type="EMBL" id="TQV80777.1"/>
    </source>
</evidence>
<keyword evidence="4" id="KW-1133">Transmembrane helix</keyword>